<dbReference type="Proteomes" id="UP001387215">
    <property type="component" value="Unassembled WGS sequence"/>
</dbReference>
<comment type="caution">
    <text evidence="1">The sequence shown here is derived from an EMBL/GenBank/DDBJ whole genome shotgun (WGS) entry which is preliminary data.</text>
</comment>
<organism evidence="1 2">
    <name type="scientific">Lysobacter firmicutimachus</name>
    <dbReference type="NCBI Taxonomy" id="1792846"/>
    <lineage>
        <taxon>Bacteria</taxon>
        <taxon>Pseudomonadati</taxon>
        <taxon>Pseudomonadota</taxon>
        <taxon>Gammaproteobacteria</taxon>
        <taxon>Lysobacterales</taxon>
        <taxon>Lysobacteraceae</taxon>
        <taxon>Lysobacter</taxon>
    </lineage>
</organism>
<evidence type="ECO:0000313" key="1">
    <source>
        <dbReference type="EMBL" id="MEI2454452.1"/>
    </source>
</evidence>
<gene>
    <name evidence="1" type="ORF">V2J18_07145</name>
</gene>
<name>A0ABU8D0D1_9GAMM</name>
<accession>A0ABU8D0D1</accession>
<evidence type="ECO:0000313" key="2">
    <source>
        <dbReference type="Proteomes" id="UP001387215"/>
    </source>
</evidence>
<dbReference type="EMBL" id="JBANDL010000002">
    <property type="protein sequence ID" value="MEI2454452.1"/>
    <property type="molecule type" value="Genomic_DNA"/>
</dbReference>
<dbReference type="RefSeq" id="WP_064750079.1">
    <property type="nucleotide sequence ID" value="NZ_JBANDL010000002.1"/>
</dbReference>
<reference evidence="1 2" key="1">
    <citation type="submission" date="2024-02" db="EMBL/GenBank/DDBJ databases">
        <title>Lysobacter Genome Sequencing and Mining.</title>
        <authorList>
            <person name="Bierman J."/>
            <person name="Walker M.C."/>
        </authorList>
    </citation>
    <scope>NUCLEOTIDE SEQUENCE [LARGE SCALE GENOMIC DNA]</scope>
    <source>
        <strain evidence="1 2">PB6250</strain>
    </source>
</reference>
<keyword evidence="2" id="KW-1185">Reference proteome</keyword>
<protein>
    <submittedName>
        <fullName evidence="1">Uncharacterized protein</fullName>
    </submittedName>
</protein>
<sequence>MTVQEIKRQLIAIVRELLDTEPASKAEMKDWYEKAREAKALMELDVGELDVPHALWHYLEDADIRLKDPEYSKVQIAHIEETIRDWATRS</sequence>
<proteinExistence type="predicted"/>